<protein>
    <recommendedName>
        <fullName evidence="2">Nephrocystin 3-like N-terminal domain-containing protein</fullName>
    </recommendedName>
</protein>
<dbReference type="EMBL" id="JAUEPS010000086">
    <property type="protein sequence ID" value="KAK0439450.1"/>
    <property type="molecule type" value="Genomic_DNA"/>
</dbReference>
<comment type="caution">
    <text evidence="3">The sequence shown here is derived from an EMBL/GenBank/DDBJ whole genome shotgun (WGS) entry which is preliminary data.</text>
</comment>
<gene>
    <name evidence="3" type="ORF">EV420DRAFT_1174949</name>
</gene>
<dbReference type="PANTHER" id="PTHR10039">
    <property type="entry name" value="AMELOGENIN"/>
    <property type="match status" value="1"/>
</dbReference>
<dbReference type="Proteomes" id="UP001175211">
    <property type="component" value="Unassembled WGS sequence"/>
</dbReference>
<dbReference type="PANTHER" id="PTHR10039:SF14">
    <property type="entry name" value="NACHT DOMAIN-CONTAINING PROTEIN"/>
    <property type="match status" value="1"/>
</dbReference>
<dbReference type="GeneID" id="85349751"/>
<dbReference type="Gene3D" id="3.40.50.300">
    <property type="entry name" value="P-loop containing nucleotide triphosphate hydrolases"/>
    <property type="match status" value="1"/>
</dbReference>
<evidence type="ECO:0000313" key="4">
    <source>
        <dbReference type="Proteomes" id="UP001175211"/>
    </source>
</evidence>
<evidence type="ECO:0000259" key="2">
    <source>
        <dbReference type="Pfam" id="PF24883"/>
    </source>
</evidence>
<reference evidence="3" key="1">
    <citation type="submission" date="2023-06" db="EMBL/GenBank/DDBJ databases">
        <authorList>
            <consortium name="Lawrence Berkeley National Laboratory"/>
            <person name="Ahrendt S."/>
            <person name="Sahu N."/>
            <person name="Indic B."/>
            <person name="Wong-Bajracharya J."/>
            <person name="Merenyi Z."/>
            <person name="Ke H.-M."/>
            <person name="Monk M."/>
            <person name="Kocsube S."/>
            <person name="Drula E."/>
            <person name="Lipzen A."/>
            <person name="Balint B."/>
            <person name="Henrissat B."/>
            <person name="Andreopoulos B."/>
            <person name="Martin F.M."/>
            <person name="Harder C.B."/>
            <person name="Rigling D."/>
            <person name="Ford K.L."/>
            <person name="Foster G.D."/>
            <person name="Pangilinan J."/>
            <person name="Papanicolaou A."/>
            <person name="Barry K."/>
            <person name="LaButti K."/>
            <person name="Viragh M."/>
            <person name="Koriabine M."/>
            <person name="Yan M."/>
            <person name="Riley R."/>
            <person name="Champramary S."/>
            <person name="Plett K.L."/>
            <person name="Tsai I.J."/>
            <person name="Slot J."/>
            <person name="Sipos G."/>
            <person name="Plett J."/>
            <person name="Nagy L.G."/>
            <person name="Grigoriev I.V."/>
        </authorList>
    </citation>
    <scope>NUCLEOTIDE SEQUENCE</scope>
    <source>
        <strain evidence="3">CCBAS 213</strain>
    </source>
</reference>
<dbReference type="RefSeq" id="XP_060323235.1">
    <property type="nucleotide sequence ID" value="XM_060466203.1"/>
</dbReference>
<keyword evidence="4" id="KW-1185">Reference proteome</keyword>
<organism evidence="3 4">
    <name type="scientific">Armillaria tabescens</name>
    <name type="common">Ringless honey mushroom</name>
    <name type="synonym">Agaricus tabescens</name>
    <dbReference type="NCBI Taxonomy" id="1929756"/>
    <lineage>
        <taxon>Eukaryota</taxon>
        <taxon>Fungi</taxon>
        <taxon>Dikarya</taxon>
        <taxon>Basidiomycota</taxon>
        <taxon>Agaricomycotina</taxon>
        <taxon>Agaricomycetes</taxon>
        <taxon>Agaricomycetidae</taxon>
        <taxon>Agaricales</taxon>
        <taxon>Marasmiineae</taxon>
        <taxon>Physalacriaceae</taxon>
        <taxon>Desarmillaria</taxon>
    </lineage>
</organism>
<evidence type="ECO:0000313" key="3">
    <source>
        <dbReference type="EMBL" id="KAK0439450.1"/>
    </source>
</evidence>
<dbReference type="InterPro" id="IPR056884">
    <property type="entry name" value="NPHP3-like_N"/>
</dbReference>
<evidence type="ECO:0000256" key="1">
    <source>
        <dbReference type="ARBA" id="ARBA00022737"/>
    </source>
</evidence>
<sequence>MVTVKKVLDVLAEIHPIAKLVWGIVSIGVQILKKQKDTSEQVAELYDVMVSTYREASKPDVLRTLTSLASDYEALFQQTISCIQFLEGYAQQCFLGRLIDTKTSDKVKRIRERFQKLENNLHLRVTEEVARMSIEAKKQDEIEKYIKKLEAASDSSDKLCPKSTCMKGTRVQAIGVIENWIDGRNGGTLWCRGMAGTGKSSLMATLHERFTIRASGRLVNEDAVGLDKRACAATRGACLAAFIRYDRSTARSTTADKLIYTTDTLIPTIAHSLCGMNPDIRAAIADVVKDNPSAAKMSPSSAEEQFRLLLQQPLTGIRGLENGPSLVIIIDGLDECETSKEMLSVLAKGFGPDLPFMRLIVSSRPLGYIVDAFKAAVPPITELDLDPSSEEADQDIRFYIDARFRDIYKMSPSTGFQSLCEKLRAVGNLTNQTQGLFIWAVTICNFIAELPCESRLRKLLNTQKVAIDPLTTLYRKALDAIVSENTDSMDLKKYIHDVLAFLVAFRIPVHVQTFDELVAREPDGPEPSYVLKMLGSVVQISGENMIQPVHRSFFDFLQDEEKCGAIWYVNIMQEQSAIMSRMVAIWGNDH</sequence>
<name>A0AA39JAZ6_ARMTA</name>
<dbReference type="Pfam" id="PF24883">
    <property type="entry name" value="NPHP3_N"/>
    <property type="match status" value="1"/>
</dbReference>
<feature type="domain" description="Nephrocystin 3-like N-terminal" evidence="2">
    <location>
        <begin position="178"/>
        <end position="364"/>
    </location>
</feature>
<accession>A0AA39JAZ6</accession>
<dbReference type="AlphaFoldDB" id="A0AA39JAZ6"/>
<dbReference type="InterPro" id="IPR027417">
    <property type="entry name" value="P-loop_NTPase"/>
</dbReference>
<keyword evidence="1" id="KW-0677">Repeat</keyword>
<proteinExistence type="predicted"/>